<organism evidence="1 2">
    <name type="scientific">Pseudonocardia dioxanivorans (strain ATCC 55486 / DSM 44775 / JCM 13855 / CB1190)</name>
    <dbReference type="NCBI Taxonomy" id="675635"/>
    <lineage>
        <taxon>Bacteria</taxon>
        <taxon>Bacillati</taxon>
        <taxon>Actinomycetota</taxon>
        <taxon>Actinomycetes</taxon>
        <taxon>Pseudonocardiales</taxon>
        <taxon>Pseudonocardiaceae</taxon>
        <taxon>Pseudonocardia</taxon>
    </lineage>
</organism>
<protein>
    <submittedName>
        <fullName evidence="1">Uncharacterized protein</fullName>
    </submittedName>
</protein>
<dbReference type="Proteomes" id="UP000007809">
    <property type="component" value="Plasmid pPSED01"/>
</dbReference>
<accession>F2L6T6</accession>
<dbReference type="EMBL" id="CP002594">
    <property type="protein sequence ID" value="AEA28808.1"/>
    <property type="molecule type" value="Genomic_DNA"/>
</dbReference>
<proteinExistence type="predicted"/>
<keyword evidence="1" id="KW-0614">Plasmid</keyword>
<sequence length="252" mass="28229">MATPPKISAVERDAAIARIDRRHARIDDPRRSELGTDPRDVLEFVLNRGPVGVPRWVAAADHADALVLWTWCWWEDRRTERRLLRQGLSAGLSLADLGAPLGITTRQGVRDRLDRLSGLLEYDRPDEQLTRTARREHRARDARQAWIDDHRDEVRAVLLALLLQARRVLGDGGNAEHTAHPDQCASHPAQEWLDEVDADYSDDALTPATLAAAGLVVAELRSSDPVLSLDRHHRIHGTLRALDTLRARLAAI</sequence>
<dbReference type="HOGENOM" id="CLU_1110480_0_0_11"/>
<reference evidence="1 2" key="1">
    <citation type="journal article" date="2011" name="J. Bacteriol.">
        <title>Genome sequence of the 1,4-dioxane-degrading Pseudonocardia dioxanivorans strain CB1190.</title>
        <authorList>
            <person name="Sales C.M."/>
            <person name="Mahendra S."/>
            <person name="Grostern A."/>
            <person name="Parales R.E."/>
            <person name="Goodwin L.A."/>
            <person name="Woyke T."/>
            <person name="Nolan M."/>
            <person name="Lapidus A."/>
            <person name="Chertkov O."/>
            <person name="Ovchinnikova G."/>
            <person name="Sczyrba A."/>
            <person name="Alvarez-Cohen L."/>
        </authorList>
    </citation>
    <scope>NUCLEOTIDE SEQUENCE [LARGE SCALE GENOMIC DNA]</scope>
    <source>
        <strain evidence="2">ATCC 55486 / DSM 44775 / JCM 13855 / CB1190</strain>
    </source>
</reference>
<geneLocation type="plasmid" evidence="1 2">
    <name>pPSED01</name>
</geneLocation>
<dbReference type="eggNOG" id="ENOG5033YZN">
    <property type="taxonomic scope" value="Bacteria"/>
</dbReference>
<gene>
    <name evidence="1" type="ordered locus">Psed_6727</name>
</gene>
<evidence type="ECO:0000313" key="2">
    <source>
        <dbReference type="Proteomes" id="UP000007809"/>
    </source>
</evidence>
<dbReference type="RefSeq" id="WP_013678702.1">
    <property type="nucleotide sequence ID" value="NC_015314.1"/>
</dbReference>
<evidence type="ECO:0000313" key="1">
    <source>
        <dbReference type="EMBL" id="AEA28808.1"/>
    </source>
</evidence>
<keyword evidence="2" id="KW-1185">Reference proteome</keyword>
<name>F2L6T6_PSEUX</name>
<dbReference type="KEGG" id="pdx:Psed_6727"/>
<dbReference type="AlphaFoldDB" id="F2L6T6"/>
<dbReference type="OrthoDB" id="3700558at2"/>